<dbReference type="KEGG" id="aaeo:BJI67_14055"/>
<proteinExistence type="predicted"/>
<gene>
    <name evidence="1" type="ORF">BJI67_14055</name>
</gene>
<organism evidence="1 2">
    <name type="scientific">Acidihalobacter aeolianus</name>
    <dbReference type="NCBI Taxonomy" id="2792603"/>
    <lineage>
        <taxon>Bacteria</taxon>
        <taxon>Pseudomonadati</taxon>
        <taxon>Pseudomonadota</taxon>
        <taxon>Gammaproteobacteria</taxon>
        <taxon>Chromatiales</taxon>
        <taxon>Ectothiorhodospiraceae</taxon>
        <taxon>Acidihalobacter</taxon>
    </lineage>
</organism>
<sequence>MNPQTEPEDFFQANPLSPEAIVVTGETRNGKACRIVDNTGSIDIAELRALLDQLIEDGRFGLSGRSLAGDSRMVIGAPDFTHIQFGETVYRFVLFPYEARIEAF</sequence>
<protein>
    <submittedName>
        <fullName evidence="1">Uncharacterized protein</fullName>
    </submittedName>
</protein>
<evidence type="ECO:0000313" key="2">
    <source>
        <dbReference type="Proteomes" id="UP000095342"/>
    </source>
</evidence>
<name>A0A1D8KAT9_9GAMM</name>
<keyword evidence="2" id="KW-1185">Reference proteome</keyword>
<dbReference type="RefSeq" id="WP_070073567.1">
    <property type="nucleotide sequence ID" value="NZ_CP017448.1"/>
</dbReference>
<dbReference type="EMBL" id="CP017448">
    <property type="protein sequence ID" value="AOV18037.1"/>
    <property type="molecule type" value="Genomic_DNA"/>
</dbReference>
<dbReference type="Proteomes" id="UP000095342">
    <property type="component" value="Chromosome"/>
</dbReference>
<reference evidence="1 2" key="1">
    <citation type="submission" date="2016-09" db="EMBL/GenBank/DDBJ databases">
        <title>Acidihalobacter prosperus V6 (DSM14174).</title>
        <authorList>
            <person name="Khaleque H.N."/>
            <person name="Ramsay J.P."/>
            <person name="Murphy R.J.T."/>
            <person name="Kaksonen A.H."/>
            <person name="Boxall N.J."/>
            <person name="Watkin E.L.J."/>
        </authorList>
    </citation>
    <scope>NUCLEOTIDE SEQUENCE [LARGE SCALE GENOMIC DNA]</scope>
    <source>
        <strain evidence="1 2">V6</strain>
    </source>
</reference>
<accession>A0A1D8KAT9</accession>
<dbReference type="AlphaFoldDB" id="A0A1D8KAT9"/>
<evidence type="ECO:0000313" key="1">
    <source>
        <dbReference type="EMBL" id="AOV18037.1"/>
    </source>
</evidence>